<protein>
    <submittedName>
        <fullName evidence="3">Rho GTPase activation protein</fullName>
    </submittedName>
</protein>
<dbReference type="PANTHER" id="PTHR45808">
    <property type="entry name" value="RHO GTPASE-ACTIVATING PROTEIN 68F"/>
    <property type="match status" value="1"/>
</dbReference>
<proteinExistence type="predicted"/>
<dbReference type="PROSITE" id="PS50238">
    <property type="entry name" value="RHOGAP"/>
    <property type="match status" value="1"/>
</dbReference>
<dbReference type="InParanoid" id="A0A0V0QDJ7"/>
<dbReference type="SUPFAM" id="SSF48350">
    <property type="entry name" value="GTPase activation domain, GAP"/>
    <property type="match status" value="1"/>
</dbReference>
<name>A0A0V0QDJ7_PSEPJ</name>
<dbReference type="AlphaFoldDB" id="A0A0V0QDJ7"/>
<evidence type="ECO:0000259" key="2">
    <source>
        <dbReference type="PROSITE" id="PS50238"/>
    </source>
</evidence>
<dbReference type="InterPro" id="IPR000198">
    <property type="entry name" value="RhoGAP_dom"/>
</dbReference>
<feature type="domain" description="Rho-GAP" evidence="2">
    <location>
        <begin position="97"/>
        <end position="287"/>
    </location>
</feature>
<dbReference type="GO" id="GO:0007264">
    <property type="term" value="P:small GTPase-mediated signal transduction"/>
    <property type="evidence" value="ECO:0007669"/>
    <property type="project" value="TreeGrafter"/>
</dbReference>
<feature type="region of interest" description="Disordered" evidence="1">
    <location>
        <begin position="311"/>
        <end position="336"/>
    </location>
</feature>
<keyword evidence="4" id="KW-1185">Reference proteome</keyword>
<gene>
    <name evidence="3" type="ORF">PPERSA_10745</name>
</gene>
<dbReference type="OrthoDB" id="79452at2759"/>
<feature type="compositionally biased region" description="Low complexity" evidence="1">
    <location>
        <begin position="313"/>
        <end position="323"/>
    </location>
</feature>
<dbReference type="Pfam" id="PF00620">
    <property type="entry name" value="RhoGAP"/>
    <property type="match status" value="1"/>
</dbReference>
<evidence type="ECO:0000313" key="3">
    <source>
        <dbReference type="EMBL" id="KRX00246.1"/>
    </source>
</evidence>
<dbReference type="SMART" id="SM00324">
    <property type="entry name" value="RhoGAP"/>
    <property type="match status" value="1"/>
</dbReference>
<evidence type="ECO:0000313" key="4">
    <source>
        <dbReference type="Proteomes" id="UP000054937"/>
    </source>
</evidence>
<dbReference type="GO" id="GO:0005737">
    <property type="term" value="C:cytoplasm"/>
    <property type="evidence" value="ECO:0007669"/>
    <property type="project" value="TreeGrafter"/>
</dbReference>
<dbReference type="GO" id="GO:0005096">
    <property type="term" value="F:GTPase activator activity"/>
    <property type="evidence" value="ECO:0007669"/>
    <property type="project" value="TreeGrafter"/>
</dbReference>
<dbReference type="Gene3D" id="1.10.555.10">
    <property type="entry name" value="Rho GTPase activation protein"/>
    <property type="match status" value="1"/>
</dbReference>
<dbReference type="InterPro" id="IPR008936">
    <property type="entry name" value="Rho_GTPase_activation_prot"/>
</dbReference>
<dbReference type="Proteomes" id="UP000054937">
    <property type="component" value="Unassembled WGS sequence"/>
</dbReference>
<feature type="compositionally biased region" description="Polar residues" evidence="1">
    <location>
        <begin position="324"/>
        <end position="336"/>
    </location>
</feature>
<evidence type="ECO:0000256" key="1">
    <source>
        <dbReference type="SAM" id="MobiDB-lite"/>
    </source>
</evidence>
<organism evidence="3 4">
    <name type="scientific">Pseudocohnilembus persalinus</name>
    <name type="common">Ciliate</name>
    <dbReference type="NCBI Taxonomy" id="266149"/>
    <lineage>
        <taxon>Eukaryota</taxon>
        <taxon>Sar</taxon>
        <taxon>Alveolata</taxon>
        <taxon>Ciliophora</taxon>
        <taxon>Intramacronucleata</taxon>
        <taxon>Oligohymenophorea</taxon>
        <taxon>Scuticociliatia</taxon>
        <taxon>Philasterida</taxon>
        <taxon>Pseudocohnilembidae</taxon>
        <taxon>Pseudocohnilembus</taxon>
    </lineage>
</organism>
<comment type="caution">
    <text evidence="3">The sequence shown here is derived from an EMBL/GenBank/DDBJ whole genome shotgun (WGS) entry which is preliminary data.</text>
</comment>
<dbReference type="InterPro" id="IPR036865">
    <property type="entry name" value="CRAL-TRIO_dom_sf"/>
</dbReference>
<accession>A0A0V0QDJ7</accession>
<dbReference type="EMBL" id="LDAU01000194">
    <property type="protein sequence ID" value="KRX00246.1"/>
    <property type="molecule type" value="Genomic_DNA"/>
</dbReference>
<dbReference type="Gene3D" id="3.40.525.10">
    <property type="entry name" value="CRAL-TRIO lipid binding domain"/>
    <property type="match status" value="1"/>
</dbReference>
<dbReference type="OMA" id="EFNRMNM"/>
<reference evidence="3 4" key="1">
    <citation type="journal article" date="2015" name="Sci. Rep.">
        <title>Genome of the facultative scuticociliatosis pathogen Pseudocohnilembus persalinus provides insight into its virulence through horizontal gene transfer.</title>
        <authorList>
            <person name="Xiong J."/>
            <person name="Wang G."/>
            <person name="Cheng J."/>
            <person name="Tian M."/>
            <person name="Pan X."/>
            <person name="Warren A."/>
            <person name="Jiang C."/>
            <person name="Yuan D."/>
            <person name="Miao W."/>
        </authorList>
    </citation>
    <scope>NUCLEOTIDE SEQUENCE [LARGE SCALE GENOMIC DNA]</scope>
    <source>
        <strain evidence="3">36N120E</strain>
    </source>
</reference>
<dbReference type="CDD" id="cd00159">
    <property type="entry name" value="RhoGAP"/>
    <property type="match status" value="1"/>
</dbReference>
<dbReference type="PANTHER" id="PTHR45808:SF2">
    <property type="entry name" value="RHO GTPASE-ACTIVATING PROTEIN 68F"/>
    <property type="match status" value="1"/>
</dbReference>
<sequence length="336" mass="40257">MPEKYHKNLEKMYMVDPSFWTKSYIWWNKKKIFKSKIEYIDNFKQESKSGVLENIQLYKIPEEILKNIGYNQKELQEIKEEEAKKQKELDQNTFEGKEFSELDKDEKDQIPIAFKKLIEFLNEDDQRLKILGIFRKSGFQKELIELENEFFKKNYEYINEEEIDPLVAGGLLKKILHKSKIPLFPFRVNDDILKLIETDRQDQINLCKQIIDKELDEQRRNILQYLMEFLIKVQSYQKQNQMSVYNLAVCFAPCLLRSEQSSMLDIKLTGGYVRLIQIIMENLNYIFGKQDQINESTELLQQVNQQCKEENQEQGNEQNLVQNDSFKQQNQNQNEE</sequence>